<accession>A0A9P9JTU9</accession>
<dbReference type="AlphaFoldDB" id="A0A9P9JTU9"/>
<evidence type="ECO:0000313" key="1">
    <source>
        <dbReference type="EMBL" id="KAH7220409.1"/>
    </source>
</evidence>
<dbReference type="EMBL" id="JAGMUX010000028">
    <property type="protein sequence ID" value="KAH7220409.1"/>
    <property type="molecule type" value="Genomic_DNA"/>
</dbReference>
<organism evidence="1 2">
    <name type="scientific">Fusarium redolens</name>
    <dbReference type="NCBI Taxonomy" id="48865"/>
    <lineage>
        <taxon>Eukaryota</taxon>
        <taxon>Fungi</taxon>
        <taxon>Dikarya</taxon>
        <taxon>Ascomycota</taxon>
        <taxon>Pezizomycotina</taxon>
        <taxon>Sordariomycetes</taxon>
        <taxon>Hypocreomycetidae</taxon>
        <taxon>Hypocreales</taxon>
        <taxon>Nectriaceae</taxon>
        <taxon>Fusarium</taxon>
        <taxon>Fusarium redolens species complex</taxon>
    </lineage>
</organism>
<sequence>LLMLFFIILKYRDLKIYYMALSWMAQLRLAKEGLFDVGTLYRVGRCLIELEHDTSLNDAEELENDAIPPEEKRYFAILINHELEVISEKDGTVSYRRQVKFLRKDIEDNIIAREEYIYDGKPRGCSVKIPSMRCVYRL</sequence>
<evidence type="ECO:0000313" key="2">
    <source>
        <dbReference type="Proteomes" id="UP000720189"/>
    </source>
</evidence>
<keyword evidence="2" id="KW-1185">Reference proteome</keyword>
<name>A0A9P9JTU9_FUSRE</name>
<dbReference type="OrthoDB" id="2593732at2759"/>
<comment type="caution">
    <text evidence="1">The sequence shown here is derived from an EMBL/GenBank/DDBJ whole genome shotgun (WGS) entry which is preliminary data.</text>
</comment>
<feature type="non-terminal residue" evidence="1">
    <location>
        <position position="1"/>
    </location>
</feature>
<dbReference type="Proteomes" id="UP000720189">
    <property type="component" value="Unassembled WGS sequence"/>
</dbReference>
<dbReference type="RefSeq" id="XP_046042013.1">
    <property type="nucleotide sequence ID" value="XM_046188976.1"/>
</dbReference>
<proteinExistence type="predicted"/>
<reference evidence="1" key="1">
    <citation type="journal article" date="2021" name="Nat. Commun.">
        <title>Genetic determinants of endophytism in the Arabidopsis root mycobiome.</title>
        <authorList>
            <person name="Mesny F."/>
            <person name="Miyauchi S."/>
            <person name="Thiergart T."/>
            <person name="Pickel B."/>
            <person name="Atanasova L."/>
            <person name="Karlsson M."/>
            <person name="Huettel B."/>
            <person name="Barry K.W."/>
            <person name="Haridas S."/>
            <person name="Chen C."/>
            <person name="Bauer D."/>
            <person name="Andreopoulos W."/>
            <person name="Pangilinan J."/>
            <person name="LaButti K."/>
            <person name="Riley R."/>
            <person name="Lipzen A."/>
            <person name="Clum A."/>
            <person name="Drula E."/>
            <person name="Henrissat B."/>
            <person name="Kohler A."/>
            <person name="Grigoriev I.V."/>
            <person name="Martin F.M."/>
            <person name="Hacquard S."/>
        </authorList>
    </citation>
    <scope>NUCLEOTIDE SEQUENCE</scope>
    <source>
        <strain evidence="1">MPI-CAGE-AT-0023</strain>
    </source>
</reference>
<gene>
    <name evidence="1" type="ORF">BKA55DRAFT_528160</name>
</gene>
<protein>
    <submittedName>
        <fullName evidence="1">Uncharacterized protein</fullName>
    </submittedName>
</protein>
<dbReference type="GeneID" id="70218930"/>